<keyword evidence="3" id="KW-1185">Reference proteome</keyword>
<evidence type="ECO:0000256" key="1">
    <source>
        <dbReference type="SAM" id="MobiDB-lite"/>
    </source>
</evidence>
<name>A0ABQ9VGL3_SAGOE</name>
<reference evidence="2 3" key="1">
    <citation type="submission" date="2023-05" db="EMBL/GenBank/DDBJ databases">
        <title>B98-5 Cell Line De Novo Hybrid Assembly: An Optical Mapping Approach.</title>
        <authorList>
            <person name="Kananen K."/>
            <person name="Auerbach J.A."/>
            <person name="Kautto E."/>
            <person name="Blachly J.S."/>
        </authorList>
    </citation>
    <scope>NUCLEOTIDE SEQUENCE [LARGE SCALE GENOMIC DNA]</scope>
    <source>
        <strain evidence="2">B95-8</strain>
        <tissue evidence="2">Cell line</tissue>
    </source>
</reference>
<accession>A0ABQ9VGL3</accession>
<organism evidence="2 3">
    <name type="scientific">Saguinus oedipus</name>
    <name type="common">Cotton-top tamarin</name>
    <name type="synonym">Oedipomidas oedipus</name>
    <dbReference type="NCBI Taxonomy" id="9490"/>
    <lineage>
        <taxon>Eukaryota</taxon>
        <taxon>Metazoa</taxon>
        <taxon>Chordata</taxon>
        <taxon>Craniata</taxon>
        <taxon>Vertebrata</taxon>
        <taxon>Euteleostomi</taxon>
        <taxon>Mammalia</taxon>
        <taxon>Eutheria</taxon>
        <taxon>Euarchontoglires</taxon>
        <taxon>Primates</taxon>
        <taxon>Haplorrhini</taxon>
        <taxon>Platyrrhini</taxon>
        <taxon>Cebidae</taxon>
        <taxon>Callitrichinae</taxon>
        <taxon>Saguinus</taxon>
    </lineage>
</organism>
<sequence>MLSSKIIEEREQPKGVASYGQTPKPRSYVESVARTAVAGPRAQDSEPKSFSSPAAQAYGHETPLRNGTLGGSFVSPSPLSTSSPILSADR</sequence>
<dbReference type="Proteomes" id="UP001266305">
    <property type="component" value="Unassembled WGS sequence"/>
</dbReference>
<comment type="caution">
    <text evidence="2">The sequence shown here is derived from an EMBL/GenBank/DDBJ whole genome shotgun (WGS) entry which is preliminary data.</text>
</comment>
<evidence type="ECO:0000313" key="3">
    <source>
        <dbReference type="Proteomes" id="UP001266305"/>
    </source>
</evidence>
<feature type="compositionally biased region" description="Low complexity" evidence="1">
    <location>
        <begin position="75"/>
        <end position="90"/>
    </location>
</feature>
<proteinExistence type="predicted"/>
<gene>
    <name evidence="2" type="primary">TNS1_4</name>
    <name evidence="2" type="ORF">P7K49_013665</name>
</gene>
<evidence type="ECO:0000313" key="2">
    <source>
        <dbReference type="EMBL" id="KAK2108500.1"/>
    </source>
</evidence>
<protein>
    <submittedName>
        <fullName evidence="2">Tensin-1</fullName>
    </submittedName>
</protein>
<feature type="region of interest" description="Disordered" evidence="1">
    <location>
        <begin position="1"/>
        <end position="90"/>
    </location>
</feature>
<feature type="compositionally biased region" description="Basic and acidic residues" evidence="1">
    <location>
        <begin position="1"/>
        <end position="13"/>
    </location>
</feature>
<dbReference type="EMBL" id="JASSZA010000006">
    <property type="protein sequence ID" value="KAK2108500.1"/>
    <property type="molecule type" value="Genomic_DNA"/>
</dbReference>